<evidence type="ECO:0000259" key="5">
    <source>
        <dbReference type="Pfam" id="PF00248"/>
    </source>
</evidence>
<dbReference type="GO" id="GO:0016616">
    <property type="term" value="F:oxidoreductase activity, acting on the CH-OH group of donors, NAD or NADP as acceptor"/>
    <property type="evidence" value="ECO:0007669"/>
    <property type="project" value="UniProtKB-ARBA"/>
</dbReference>
<evidence type="ECO:0000256" key="2">
    <source>
        <dbReference type="ARBA" id="ARBA00022857"/>
    </source>
</evidence>
<feature type="non-terminal residue" evidence="6">
    <location>
        <position position="367"/>
    </location>
</feature>
<keyword evidence="7" id="KW-1185">Reference proteome</keyword>
<dbReference type="PANTHER" id="PTHR43827">
    <property type="entry name" value="2,5-DIKETO-D-GLUCONIC ACID REDUCTASE"/>
    <property type="match status" value="1"/>
</dbReference>
<keyword evidence="2" id="KW-0521">NADP</keyword>
<evidence type="ECO:0000256" key="3">
    <source>
        <dbReference type="ARBA" id="ARBA00023002"/>
    </source>
</evidence>
<dbReference type="Gene3D" id="3.20.20.100">
    <property type="entry name" value="NADP-dependent oxidoreductase domain"/>
    <property type="match status" value="1"/>
</dbReference>
<keyword evidence="3" id="KW-0560">Oxidoreductase</keyword>
<proteinExistence type="inferred from homology"/>
<sequence>MFRFAILAAVVGSCVSFRFCGNSRQSLLLLISSVVELRPILPMCDENDGGKAPRLPLNDGNSIPALGLGTFLGFDEHGQKEVKPGDTELPASWALNAGYRLIDTASIYNNQDQIGSAVRKSGIPREHVFVVSKLGINEQRTVIPALKNTLAQLNMSYVDLYLIHFPIAFKPDHSGYDVVDYLDTWKSMEEAKKMGLTKSIGICNFNISQMERLLANCEIKPAVLQVEVNLNMAQNKLLHFAKENNIQVMAYTPFGSLFSKSSTPPPPRADHPTLLNLGKKYGKSAPQIVLRYLVQRGVVPIPKSTKKERIELNIDIFDFELTSEEMDTLSKFNQDYRVVWPSFWQDHPYYPFEKKDVPDPDLFKGGE</sequence>
<feature type="domain" description="NADP-dependent oxidoreductase" evidence="5">
    <location>
        <begin position="66"/>
        <end position="333"/>
    </location>
</feature>
<gene>
    <name evidence="6" type="ORF">BINO364_LOCUS3520</name>
</gene>
<dbReference type="PROSITE" id="PS00798">
    <property type="entry name" value="ALDOKETO_REDUCTASE_1"/>
    <property type="match status" value="1"/>
</dbReference>
<dbReference type="FunFam" id="3.20.20.100:FF:000002">
    <property type="entry name" value="2,5-diketo-D-gluconic acid reductase A"/>
    <property type="match status" value="1"/>
</dbReference>
<feature type="chain" id="PRO_5035443521" description="NADP-dependent oxidoreductase domain-containing protein" evidence="4">
    <location>
        <begin position="17"/>
        <end position="367"/>
    </location>
</feature>
<evidence type="ECO:0000256" key="1">
    <source>
        <dbReference type="ARBA" id="ARBA00007905"/>
    </source>
</evidence>
<organism evidence="6 7">
    <name type="scientific">Brenthis ino</name>
    <name type="common">lesser marbled fritillary</name>
    <dbReference type="NCBI Taxonomy" id="405034"/>
    <lineage>
        <taxon>Eukaryota</taxon>
        <taxon>Metazoa</taxon>
        <taxon>Ecdysozoa</taxon>
        <taxon>Arthropoda</taxon>
        <taxon>Hexapoda</taxon>
        <taxon>Insecta</taxon>
        <taxon>Pterygota</taxon>
        <taxon>Neoptera</taxon>
        <taxon>Endopterygota</taxon>
        <taxon>Lepidoptera</taxon>
        <taxon>Glossata</taxon>
        <taxon>Ditrysia</taxon>
        <taxon>Papilionoidea</taxon>
        <taxon>Nymphalidae</taxon>
        <taxon>Heliconiinae</taxon>
        <taxon>Argynnini</taxon>
        <taxon>Brenthis</taxon>
    </lineage>
</organism>
<dbReference type="OrthoDB" id="416253at2759"/>
<name>A0A8J9V6B3_9NEOP</name>
<dbReference type="PROSITE" id="PS00062">
    <property type="entry name" value="ALDOKETO_REDUCTASE_2"/>
    <property type="match status" value="1"/>
</dbReference>
<dbReference type="Pfam" id="PF00248">
    <property type="entry name" value="Aldo_ket_red"/>
    <property type="match status" value="1"/>
</dbReference>
<keyword evidence="4" id="KW-0732">Signal</keyword>
<evidence type="ECO:0000256" key="4">
    <source>
        <dbReference type="SAM" id="SignalP"/>
    </source>
</evidence>
<feature type="signal peptide" evidence="4">
    <location>
        <begin position="1"/>
        <end position="16"/>
    </location>
</feature>
<dbReference type="PRINTS" id="PR00069">
    <property type="entry name" value="ALDKETRDTASE"/>
</dbReference>
<evidence type="ECO:0000313" key="6">
    <source>
        <dbReference type="EMBL" id="CAH0716833.1"/>
    </source>
</evidence>
<dbReference type="SUPFAM" id="SSF51430">
    <property type="entry name" value="NAD(P)-linked oxidoreductase"/>
    <property type="match status" value="1"/>
</dbReference>
<dbReference type="AlphaFoldDB" id="A0A8J9V6B3"/>
<dbReference type="InterPro" id="IPR018170">
    <property type="entry name" value="Aldo/ket_reductase_CS"/>
</dbReference>
<dbReference type="EMBL" id="OV170231">
    <property type="protein sequence ID" value="CAH0716833.1"/>
    <property type="molecule type" value="Genomic_DNA"/>
</dbReference>
<accession>A0A8J9V6B3</accession>
<comment type="similarity">
    <text evidence="1">Belongs to the aldo/keto reductase family.</text>
</comment>
<evidence type="ECO:0000313" key="7">
    <source>
        <dbReference type="Proteomes" id="UP000838878"/>
    </source>
</evidence>
<dbReference type="InterPro" id="IPR036812">
    <property type="entry name" value="NAD(P)_OxRdtase_dom_sf"/>
</dbReference>
<dbReference type="InterPro" id="IPR020471">
    <property type="entry name" value="AKR"/>
</dbReference>
<dbReference type="Proteomes" id="UP000838878">
    <property type="component" value="Chromosome 11"/>
</dbReference>
<protein>
    <recommendedName>
        <fullName evidence="5">NADP-dependent oxidoreductase domain-containing protein</fullName>
    </recommendedName>
</protein>
<dbReference type="PANTHER" id="PTHR43827:SF3">
    <property type="entry name" value="NADP-DEPENDENT OXIDOREDUCTASE DOMAIN-CONTAINING PROTEIN"/>
    <property type="match status" value="1"/>
</dbReference>
<reference evidence="6" key="1">
    <citation type="submission" date="2021-12" db="EMBL/GenBank/DDBJ databases">
        <authorList>
            <person name="Martin H S."/>
        </authorList>
    </citation>
    <scope>NUCLEOTIDE SEQUENCE</scope>
</reference>
<dbReference type="InterPro" id="IPR023210">
    <property type="entry name" value="NADP_OxRdtase_dom"/>
</dbReference>